<feature type="domain" description="Peptidase A1" evidence="5">
    <location>
        <begin position="59"/>
        <end position="441"/>
    </location>
</feature>
<feature type="compositionally biased region" description="Basic and acidic residues" evidence="2">
    <location>
        <begin position="639"/>
        <end position="648"/>
    </location>
</feature>
<dbReference type="InterPro" id="IPR033121">
    <property type="entry name" value="PEPTIDASE_A1"/>
</dbReference>
<feature type="region of interest" description="Disordered" evidence="2">
    <location>
        <begin position="545"/>
        <end position="648"/>
    </location>
</feature>
<organism evidence="6 7">
    <name type="scientific">Coniella lustricola</name>
    <dbReference type="NCBI Taxonomy" id="2025994"/>
    <lineage>
        <taxon>Eukaryota</taxon>
        <taxon>Fungi</taxon>
        <taxon>Dikarya</taxon>
        <taxon>Ascomycota</taxon>
        <taxon>Pezizomycotina</taxon>
        <taxon>Sordariomycetes</taxon>
        <taxon>Sordariomycetidae</taxon>
        <taxon>Diaporthales</taxon>
        <taxon>Schizoparmaceae</taxon>
        <taxon>Coniella</taxon>
    </lineage>
</organism>
<feature type="chain" id="PRO_5015612929" evidence="4">
    <location>
        <begin position="21"/>
        <end position="648"/>
    </location>
</feature>
<evidence type="ECO:0000313" key="7">
    <source>
        <dbReference type="Proteomes" id="UP000241462"/>
    </source>
</evidence>
<sequence>MMKPSSSWVLAGALVQLASGVVHLPFVKQPRALASNRDADAGLDRRSLTSGLSLQDTVYAVNVTVGTPGQPMTLQVSPLAAVTWVVDARSSYCSESYYIYTSSDEDDDELTTIENCIWGTFGPGNSSTFVSADPNTESSYDYSFDGTTDGGDYVYGDYFSDVLTIDDSTIPSLTMGLVNDTDAYYGFGATYMGVLGIGYNDSINNNLPNHLFDQGLINSTAYSMWVDDEAATSGSLLFGAIDTSKFDGHLTRLAVEYTYYMPSVIVASINGSTSTSGGLVSITASDDADDDYSTEGYASYLFGALYSPSETLSLLPSDVANQIWTLAGATYNSTYEAAVIDCGAVSDNTTFTFQLGARDSLAPILTAYMSDLVLPISEVNLTAATSYYYSYGEDLINDTSNLCLFGIQNSSYQGWYYSLGSSVLRRTYSVIDLANYEVAVAPVKFGATETSTIVPFASSGAAVPSATVVCDYTSCSTNLASVDNDGPSGISDGSDTTGLSGVLSLGAILGISFGIAAFFLIAGFIAFIFWRRHAKKKATAAAAAGVNPESGNTQGQAANASAAAIREAAPEMSGASSGPEVAAAAPAAEAAEPSTAVDKGKAPEHAPAVEEPEASGSSQTAEQHSEAAEASTANAGKNAADDHVATRS</sequence>
<dbReference type="OrthoDB" id="771136at2759"/>
<dbReference type="STRING" id="2025994.A0A2T3AA19"/>
<dbReference type="PROSITE" id="PS51767">
    <property type="entry name" value="PEPTIDASE_A1"/>
    <property type="match status" value="1"/>
</dbReference>
<evidence type="ECO:0000256" key="2">
    <source>
        <dbReference type="SAM" id="MobiDB-lite"/>
    </source>
</evidence>
<dbReference type="InParanoid" id="A0A2T3AA19"/>
<evidence type="ECO:0000256" key="3">
    <source>
        <dbReference type="SAM" id="Phobius"/>
    </source>
</evidence>
<gene>
    <name evidence="6" type="ORF">BD289DRAFT_452738</name>
</gene>
<dbReference type="Proteomes" id="UP000241462">
    <property type="component" value="Unassembled WGS sequence"/>
</dbReference>
<dbReference type="PRINTS" id="PR00792">
    <property type="entry name" value="PEPSIN"/>
</dbReference>
<evidence type="ECO:0000256" key="1">
    <source>
        <dbReference type="ARBA" id="ARBA00007447"/>
    </source>
</evidence>
<dbReference type="InterPro" id="IPR021109">
    <property type="entry name" value="Peptidase_aspartic_dom_sf"/>
</dbReference>
<evidence type="ECO:0000313" key="6">
    <source>
        <dbReference type="EMBL" id="PSR88497.1"/>
    </source>
</evidence>
<evidence type="ECO:0000256" key="4">
    <source>
        <dbReference type="SAM" id="SignalP"/>
    </source>
</evidence>
<keyword evidence="3" id="KW-0812">Transmembrane</keyword>
<dbReference type="SUPFAM" id="SSF50630">
    <property type="entry name" value="Acid proteases"/>
    <property type="match status" value="1"/>
</dbReference>
<feature type="compositionally biased region" description="Low complexity" evidence="2">
    <location>
        <begin position="557"/>
        <end position="597"/>
    </location>
</feature>
<name>A0A2T3AA19_9PEZI</name>
<keyword evidence="3" id="KW-1133">Transmembrane helix</keyword>
<dbReference type="GO" id="GO:0004190">
    <property type="term" value="F:aspartic-type endopeptidase activity"/>
    <property type="evidence" value="ECO:0007669"/>
    <property type="project" value="InterPro"/>
</dbReference>
<keyword evidence="3" id="KW-0472">Membrane</keyword>
<dbReference type="Gene3D" id="2.40.70.10">
    <property type="entry name" value="Acid Proteases"/>
    <property type="match status" value="2"/>
</dbReference>
<comment type="similarity">
    <text evidence="1">Belongs to the peptidase A1 family.</text>
</comment>
<protein>
    <submittedName>
        <fullName evidence="6">Aspartic peptidase domain-containing protein</fullName>
    </submittedName>
</protein>
<dbReference type="EMBL" id="KZ678428">
    <property type="protein sequence ID" value="PSR88497.1"/>
    <property type="molecule type" value="Genomic_DNA"/>
</dbReference>
<dbReference type="GO" id="GO:0006508">
    <property type="term" value="P:proteolysis"/>
    <property type="evidence" value="ECO:0007669"/>
    <property type="project" value="InterPro"/>
</dbReference>
<keyword evidence="4" id="KW-0732">Signal</keyword>
<dbReference type="PANTHER" id="PTHR47966">
    <property type="entry name" value="BETA-SITE APP-CLEAVING ENZYME, ISOFORM A-RELATED"/>
    <property type="match status" value="1"/>
</dbReference>
<feature type="compositionally biased region" description="Basic and acidic residues" evidence="2">
    <location>
        <begin position="598"/>
        <end position="608"/>
    </location>
</feature>
<accession>A0A2T3AA19</accession>
<reference evidence="6 7" key="1">
    <citation type="journal article" date="2018" name="Mycol. Prog.">
        <title>Coniella lustricola, a new species from submerged detritus.</title>
        <authorList>
            <person name="Raudabaugh D.B."/>
            <person name="Iturriaga T."/>
            <person name="Carver A."/>
            <person name="Mondo S."/>
            <person name="Pangilinan J."/>
            <person name="Lipzen A."/>
            <person name="He G."/>
            <person name="Amirebrahimi M."/>
            <person name="Grigoriev I.V."/>
            <person name="Miller A.N."/>
        </authorList>
    </citation>
    <scope>NUCLEOTIDE SEQUENCE [LARGE SCALE GENOMIC DNA]</scope>
    <source>
        <strain evidence="6 7">B22-T-1</strain>
    </source>
</reference>
<proteinExistence type="inferred from homology"/>
<dbReference type="AlphaFoldDB" id="A0A2T3AA19"/>
<dbReference type="Pfam" id="PF00026">
    <property type="entry name" value="Asp"/>
    <property type="match status" value="1"/>
</dbReference>
<feature type="signal peptide" evidence="4">
    <location>
        <begin position="1"/>
        <end position="20"/>
    </location>
</feature>
<feature type="transmembrane region" description="Helical" evidence="3">
    <location>
        <begin position="502"/>
        <end position="530"/>
    </location>
</feature>
<dbReference type="InterPro" id="IPR001461">
    <property type="entry name" value="Aspartic_peptidase_A1"/>
</dbReference>
<dbReference type="PANTHER" id="PTHR47966:SF73">
    <property type="entry name" value="PEPTIDASE A1 DOMAIN-CONTAINING PROTEIN"/>
    <property type="match status" value="1"/>
</dbReference>
<keyword evidence="7" id="KW-1185">Reference proteome</keyword>
<evidence type="ECO:0000259" key="5">
    <source>
        <dbReference type="PROSITE" id="PS51767"/>
    </source>
</evidence>